<organism evidence="2 3">
    <name type="scientific">Clostridium saccharoperbutylacetonicum N1-4(HMT)</name>
    <dbReference type="NCBI Taxonomy" id="931276"/>
    <lineage>
        <taxon>Bacteria</taxon>
        <taxon>Bacillati</taxon>
        <taxon>Bacillota</taxon>
        <taxon>Clostridia</taxon>
        <taxon>Eubacteriales</taxon>
        <taxon>Clostridiaceae</taxon>
        <taxon>Clostridium</taxon>
    </lineage>
</organism>
<dbReference type="GO" id="GO:0016740">
    <property type="term" value="F:transferase activity"/>
    <property type="evidence" value="ECO:0007669"/>
    <property type="project" value="UniProtKB-KW"/>
</dbReference>
<dbReference type="eggNOG" id="COG2327">
    <property type="taxonomic scope" value="Bacteria"/>
</dbReference>
<dbReference type="Pfam" id="PF04230">
    <property type="entry name" value="PS_pyruv_trans"/>
    <property type="match status" value="1"/>
</dbReference>
<evidence type="ECO:0000313" key="2">
    <source>
        <dbReference type="EMBL" id="AGF56341.1"/>
    </source>
</evidence>
<dbReference type="KEGG" id="csr:Cspa_c25760"/>
<feature type="domain" description="Polysaccharide pyruvyl transferase" evidence="1">
    <location>
        <begin position="14"/>
        <end position="319"/>
    </location>
</feature>
<keyword evidence="2" id="KW-0808">Transferase</keyword>
<protein>
    <submittedName>
        <fullName evidence="2">Polysaccharide pyruvyl transferase</fullName>
    </submittedName>
</protein>
<dbReference type="OrthoDB" id="9799278at2"/>
<accession>M1MNP4</accession>
<name>M1MNP4_9CLOT</name>
<dbReference type="AlphaFoldDB" id="M1MNP4"/>
<sequence length="388" mass="45380">MKKVAIVSCYFMENYGSMLQAYATQKILDNFGVENETICIKGLDKEIKYRKVKYFASKVLDIDTVRNKWSFIKHSIYKIINLYGFKDKMKKRSAAFEKFLPLFHISREYASFDQLKNVVSSYSSVIVGSDQLWLPSNISADYYTLNWVPYEIKKISYATSFGVAHLEEKFQNLAKSFLTRINYLSVRELSGQKLIKEITGIDAKIVCDPTLLFTADEWMDVQPKERLIKKPYIFCYFIGNNRDQRKFVNKLKIVTGYKIVALLHIDEFIRYDEALVDEAPYHITPGDFINLIRNAEYVCTDSFHGSVFSILNKKKFFTFKRFKANRKGSTNSRLDSLFNLLGLEERMLSPNDDVEHCIHMKIDYETVHKKLNSFREESKKYLREALGI</sequence>
<dbReference type="InterPro" id="IPR007345">
    <property type="entry name" value="Polysacch_pyruvyl_Trfase"/>
</dbReference>
<dbReference type="Proteomes" id="UP000011728">
    <property type="component" value="Chromosome"/>
</dbReference>
<dbReference type="STRING" id="36745.CLSAP_23950"/>
<dbReference type="PATRIC" id="fig|931276.5.peg.2582"/>
<keyword evidence="3" id="KW-1185">Reference proteome</keyword>
<dbReference type="EMBL" id="CP004121">
    <property type="protein sequence ID" value="AGF56341.1"/>
    <property type="molecule type" value="Genomic_DNA"/>
</dbReference>
<dbReference type="RefSeq" id="WP_015392660.1">
    <property type="nucleotide sequence ID" value="NC_020291.1"/>
</dbReference>
<proteinExistence type="predicted"/>
<evidence type="ECO:0000313" key="3">
    <source>
        <dbReference type="Proteomes" id="UP000011728"/>
    </source>
</evidence>
<evidence type="ECO:0000259" key="1">
    <source>
        <dbReference type="Pfam" id="PF04230"/>
    </source>
</evidence>
<dbReference type="HOGENOM" id="CLU_025617_1_0_9"/>
<reference evidence="2 3" key="1">
    <citation type="submission" date="2013-02" db="EMBL/GenBank/DDBJ databases">
        <title>Genome sequence of Clostridium saccharoperbutylacetonicum N1-4(HMT).</title>
        <authorList>
            <person name="Poehlein A."/>
            <person name="Daniel R."/>
        </authorList>
    </citation>
    <scope>NUCLEOTIDE SEQUENCE [LARGE SCALE GENOMIC DNA]</scope>
    <source>
        <strain evidence="3">N1-4(HMT)</strain>
    </source>
</reference>
<gene>
    <name evidence="2" type="ORF">Cspa_c25760</name>
</gene>